<dbReference type="Proteomes" id="UP000239837">
    <property type="component" value="Chromosome"/>
</dbReference>
<protein>
    <submittedName>
        <fullName evidence="2">Phage associated protein</fullName>
    </submittedName>
</protein>
<dbReference type="Gene3D" id="3.30.420.10">
    <property type="entry name" value="Ribonuclease H-like superfamily/Ribonuclease H"/>
    <property type="match status" value="1"/>
</dbReference>
<dbReference type="PROSITE" id="PS50994">
    <property type="entry name" value="INTEGRASE"/>
    <property type="match status" value="1"/>
</dbReference>
<evidence type="ECO:0000313" key="2">
    <source>
        <dbReference type="EMBL" id="SBN19197.1"/>
    </source>
</evidence>
<accession>A0AB74EC60</accession>
<dbReference type="GO" id="GO:0015074">
    <property type="term" value="P:DNA integration"/>
    <property type="evidence" value="ECO:0007669"/>
    <property type="project" value="InterPro"/>
</dbReference>
<dbReference type="PANTHER" id="PTHR35004:SF7">
    <property type="entry name" value="INTEGRASE PROTEIN"/>
    <property type="match status" value="1"/>
</dbReference>
<evidence type="ECO:0000313" key="3">
    <source>
        <dbReference type="EMBL" id="SBQ20945.1"/>
    </source>
</evidence>
<dbReference type="PANTHER" id="PTHR35004">
    <property type="entry name" value="TRANSPOSASE RV3428C-RELATED"/>
    <property type="match status" value="1"/>
</dbReference>
<dbReference type="InterPro" id="IPR036397">
    <property type="entry name" value="RNaseH_sf"/>
</dbReference>
<dbReference type="InterPro" id="IPR012337">
    <property type="entry name" value="RNaseH-like_sf"/>
</dbReference>
<feature type="domain" description="Integrase catalytic" evidence="1">
    <location>
        <begin position="346"/>
        <end position="548"/>
    </location>
</feature>
<evidence type="ECO:0000259" key="1">
    <source>
        <dbReference type="PROSITE" id="PS50994"/>
    </source>
</evidence>
<name>A0AB74EC60_NEIGO</name>
<reference evidence="2" key="1">
    <citation type="submission" date="2016-05" db="EMBL/GenBank/DDBJ databases">
        <authorList>
            <consortium name="Pathogen Informatics"/>
        </authorList>
    </citation>
    <scope>NUCLEOTIDE SEQUENCE</scope>
    <source>
        <strain evidence="2">WHO F</strain>
    </source>
</reference>
<sequence>MNATLRFIDPKMKQAQPKLMTLGKSKLLELLVEDDDTLLELAEGGEVNGNTFDDVDRMTIKELRVALRESRETAEAKDKVIADKNKKVDELAEKLSKKQTGVKEPKPADVGIELTMQLGSLTAWKSVSARKSADCAICSSRWRRTARRMDLTTARRWSARSIKLFWTASNCAKAMPYRPKHRQTMCRNGWAVKREKAMNPAMIERLKAVENQAEAMGRGARSAYLKQQAQELGISLATLYRKLEAVSVKPTRKRRSDAGKTELKPEEAKLISAVLAEAMRRNGKRLMPVRQAVEMLRANGKIEAARIDGETGEVIPLSENTITRALREYKLHSDQLLQPDPVSRMKSEHPNHCWQIDPSLCVLYFLPRQGKDTGLRVMKEEEFYKNKPKNVVKIENDRVWRYTGTDHASGTISVRYYFGGETSANLCDFFIYMMQAKKDIGKDPFRTVPRMVMLDPGSANTSAAFKNLCKPLDVHVQINKPGNPRAKGQVEKANDIVETAFESGLRFTEVHDIDQLNALSERWMRYYNGTQKHSRHGMTRYQAWNKIKPEQLILPPPAEYCRELAVSAPKEAKVSADLEIRFGGRVYSVKGIKGILVGQKVLVGKNPWEANGARVATYDAEGNEVWVSVPEVVFDEMGFKADAAVIGAEYKAPADTDAQRHRKELDKLAMGAETLEAAAAKRKGKAVPFGGKIDPYKHQEDTLAASNTLFMPKQGQQMDYNKMEVAEQVLSKVEIAKRLKPRVEADGGDWKQAVSVILKHYPEGVTEGRLEEAFERTRTRCRLKLLKTG</sequence>
<organism evidence="2">
    <name type="scientific">Neisseria gonorrhoeae</name>
    <dbReference type="NCBI Taxonomy" id="485"/>
    <lineage>
        <taxon>Bacteria</taxon>
        <taxon>Pseudomonadati</taxon>
        <taxon>Pseudomonadota</taxon>
        <taxon>Betaproteobacteria</taxon>
        <taxon>Neisseriales</taxon>
        <taxon>Neisseriaceae</taxon>
        <taxon>Neisseria</taxon>
    </lineage>
</organism>
<dbReference type="InterPro" id="IPR001584">
    <property type="entry name" value="Integrase_cat-core"/>
</dbReference>
<dbReference type="EMBL" id="LT591897">
    <property type="protein sequence ID" value="SBQ20945.1"/>
    <property type="molecule type" value="Genomic_DNA"/>
</dbReference>
<dbReference type="EMBL" id="FLKW01000026">
    <property type="protein sequence ID" value="SBN19197.1"/>
    <property type="molecule type" value="Genomic_DNA"/>
</dbReference>
<dbReference type="GO" id="GO:0003676">
    <property type="term" value="F:nucleic acid binding"/>
    <property type="evidence" value="ECO:0007669"/>
    <property type="project" value="InterPro"/>
</dbReference>
<dbReference type="AlphaFoldDB" id="A0AB74EC60"/>
<gene>
    <name evidence="3" type="ORF">WHOF_01187</name>
    <name evidence="2" type="ORF">WHOF_01690</name>
</gene>
<proteinExistence type="predicted"/>
<dbReference type="SUPFAM" id="SSF53098">
    <property type="entry name" value="Ribonuclease H-like"/>
    <property type="match status" value="1"/>
</dbReference>